<dbReference type="AlphaFoldDB" id="A0A4R4ECV2"/>
<evidence type="ECO:0008006" key="3">
    <source>
        <dbReference type="Google" id="ProtNLM"/>
    </source>
</evidence>
<dbReference type="EMBL" id="SKFG01000011">
    <property type="protein sequence ID" value="TCZ76810.1"/>
    <property type="molecule type" value="Genomic_DNA"/>
</dbReference>
<dbReference type="Proteomes" id="UP000295418">
    <property type="component" value="Unassembled WGS sequence"/>
</dbReference>
<reference evidence="1 2" key="1">
    <citation type="submission" date="2019-03" db="EMBL/GenBank/DDBJ databases">
        <authorList>
            <person name="Kim M.K.M."/>
        </authorList>
    </citation>
    <scope>NUCLEOTIDE SEQUENCE [LARGE SCALE GENOMIC DNA]</scope>
    <source>
        <strain evidence="1 2">18JY21-1</strain>
    </source>
</reference>
<keyword evidence="2" id="KW-1185">Reference proteome</keyword>
<protein>
    <recommendedName>
        <fullName evidence="3">DUF559 domain-containing protein</fullName>
    </recommendedName>
</protein>
<dbReference type="RefSeq" id="WP_132418398.1">
    <property type="nucleotide sequence ID" value="NZ_SKFG01000011.1"/>
</dbReference>
<organism evidence="1 2">
    <name type="scientific">Paenibacillus albiflavus</name>
    <dbReference type="NCBI Taxonomy" id="2545760"/>
    <lineage>
        <taxon>Bacteria</taxon>
        <taxon>Bacillati</taxon>
        <taxon>Bacillota</taxon>
        <taxon>Bacilli</taxon>
        <taxon>Bacillales</taxon>
        <taxon>Paenibacillaceae</taxon>
        <taxon>Paenibacillus</taxon>
    </lineage>
</organism>
<name>A0A4R4ECV2_9BACL</name>
<accession>A0A4R4ECV2</accession>
<sequence>MRFEVSEFIERFELRASQAGQHRNRIGKSEIAFLENVWGPAFNYDFSGLEPEYLLKDFANSTRFADFVYIKNGIRLLIEIDGFHTHARDLSLKEFDDHLMRQNDLVLQGWIILRFSPNLVDKHPMLCQSRITQAIGYWWANRNKQVDLQEAEVWTYRQKLVTDLAQRYDGVLRTNDIMTYFNISLRTARNWMVRFAEGGLFVPIQPNKKIVAYQLRGYKSIRK</sequence>
<proteinExistence type="predicted"/>
<gene>
    <name evidence="1" type="ORF">E0485_12560</name>
</gene>
<evidence type="ECO:0000313" key="2">
    <source>
        <dbReference type="Proteomes" id="UP000295418"/>
    </source>
</evidence>
<dbReference type="OrthoDB" id="2594539at2"/>
<comment type="caution">
    <text evidence="1">The sequence shown here is derived from an EMBL/GenBank/DDBJ whole genome shotgun (WGS) entry which is preliminary data.</text>
</comment>
<evidence type="ECO:0000313" key="1">
    <source>
        <dbReference type="EMBL" id="TCZ76810.1"/>
    </source>
</evidence>